<protein>
    <submittedName>
        <fullName evidence="2">Dihydrofolate reductase family protein</fullName>
    </submittedName>
</protein>
<evidence type="ECO:0000313" key="3">
    <source>
        <dbReference type="Proteomes" id="UP001185899"/>
    </source>
</evidence>
<evidence type="ECO:0000313" key="2">
    <source>
        <dbReference type="EMBL" id="MDV6233680.1"/>
    </source>
</evidence>
<keyword evidence="3" id="KW-1185">Reference proteome</keyword>
<dbReference type="Pfam" id="PF01872">
    <property type="entry name" value="RibD_C"/>
    <property type="match status" value="1"/>
</dbReference>
<dbReference type="EMBL" id="JAWLKE010000012">
    <property type="protein sequence ID" value="MDV6233680.1"/>
    <property type="molecule type" value="Genomic_DNA"/>
</dbReference>
<dbReference type="InterPro" id="IPR002734">
    <property type="entry name" value="RibDG_C"/>
</dbReference>
<dbReference type="PANTHER" id="PTHR38011">
    <property type="entry name" value="DIHYDROFOLATE REDUCTASE FAMILY PROTEIN (AFU_ORTHOLOGUE AFUA_8G06820)"/>
    <property type="match status" value="1"/>
</dbReference>
<dbReference type="Gene3D" id="3.40.430.10">
    <property type="entry name" value="Dihydrofolate Reductase, subunit A"/>
    <property type="match status" value="1"/>
</dbReference>
<name>A0ABU4B5A8_9NOCA</name>
<sequence>MAILTYNMHVSLDGYIEDSAGSLDFSVPDAESHRFSNRQTEATAAFLFGRRLYEAMEDFWTDPERLDGDEVEAEFAELYKATPRIVFSDTLDSVADGCRLVRSADAIAEVERLKRETEGTLAVGGAALAASLVDLIDQFEVILLPTILGGGKPYFPVGHHLDLVLAEQKLFPVSGWMYLRYSVSR</sequence>
<accession>A0ABU4B5A8</accession>
<dbReference type="RefSeq" id="WP_317549733.1">
    <property type="nucleotide sequence ID" value="NZ_JAWLKE010000012.1"/>
</dbReference>
<comment type="caution">
    <text evidence="2">The sequence shown here is derived from an EMBL/GenBank/DDBJ whole genome shotgun (WGS) entry which is preliminary data.</text>
</comment>
<evidence type="ECO:0000259" key="1">
    <source>
        <dbReference type="Pfam" id="PF01872"/>
    </source>
</evidence>
<gene>
    <name evidence="2" type="ORF">R3P95_24290</name>
</gene>
<feature type="domain" description="Bacterial bifunctional deaminase-reductase C-terminal" evidence="1">
    <location>
        <begin position="4"/>
        <end position="159"/>
    </location>
</feature>
<dbReference type="InterPro" id="IPR050765">
    <property type="entry name" value="Riboflavin_Biosynth_HTPR"/>
</dbReference>
<dbReference type="Proteomes" id="UP001185899">
    <property type="component" value="Unassembled WGS sequence"/>
</dbReference>
<dbReference type="PANTHER" id="PTHR38011:SF11">
    <property type="entry name" value="2,5-DIAMINO-6-RIBOSYLAMINO-4(3H)-PYRIMIDINONE 5'-PHOSPHATE REDUCTASE"/>
    <property type="match status" value="1"/>
</dbReference>
<organism evidence="2 3">
    <name type="scientific">Rhodococcus cercidiphylli</name>
    <dbReference type="NCBI Taxonomy" id="489916"/>
    <lineage>
        <taxon>Bacteria</taxon>
        <taxon>Bacillati</taxon>
        <taxon>Actinomycetota</taxon>
        <taxon>Actinomycetes</taxon>
        <taxon>Mycobacteriales</taxon>
        <taxon>Nocardiaceae</taxon>
        <taxon>Rhodococcus</taxon>
    </lineage>
</organism>
<dbReference type="InterPro" id="IPR024072">
    <property type="entry name" value="DHFR-like_dom_sf"/>
</dbReference>
<reference evidence="2 3" key="1">
    <citation type="submission" date="2023-10" db="EMBL/GenBank/DDBJ databases">
        <title>Development of a sustainable strategy for remediation of hydrocarbon-contaminated territories based on the waste exchange concept.</title>
        <authorList>
            <person name="Krivoruchko A."/>
        </authorList>
    </citation>
    <scope>NUCLEOTIDE SEQUENCE [LARGE SCALE GENOMIC DNA]</scope>
    <source>
        <strain evidence="2 3">IEGM 1322</strain>
    </source>
</reference>
<proteinExistence type="predicted"/>
<dbReference type="SUPFAM" id="SSF53597">
    <property type="entry name" value="Dihydrofolate reductase-like"/>
    <property type="match status" value="1"/>
</dbReference>